<proteinExistence type="predicted"/>
<feature type="domain" description="Flagellar protein FlgJ N-terminal" evidence="2">
    <location>
        <begin position="59"/>
        <end position="105"/>
    </location>
</feature>
<evidence type="ECO:0000259" key="2">
    <source>
        <dbReference type="Pfam" id="PF10135"/>
    </source>
</evidence>
<dbReference type="AlphaFoldDB" id="A0AA86JJG8"/>
<feature type="compositionally biased region" description="Basic and acidic residues" evidence="1">
    <location>
        <begin position="124"/>
        <end position="137"/>
    </location>
</feature>
<gene>
    <name evidence="3" type="ORF">RGQ30_10680</name>
</gene>
<dbReference type="RefSeq" id="WP_130556894.1">
    <property type="nucleotide sequence ID" value="NZ_AP028947.1"/>
</dbReference>
<sequence length="137" mass="14818">MSPLSNKPVDTQQMLSMDSRSLEGLKRGARAERGSEEFNASVDKVAVQFESIFLQMALKSMRDATPEGGLFTDSSTKTYQGMYDQELVQKLSGKGLGLASEIARQLKAGAGTAGEQTIFPPGQVKKDLPSTFPKADR</sequence>
<feature type="region of interest" description="Disordered" evidence="1">
    <location>
        <begin position="1"/>
        <end position="35"/>
    </location>
</feature>
<dbReference type="InterPro" id="IPR019301">
    <property type="entry name" value="Flagellar_prot_FlgJ_N"/>
</dbReference>
<organism evidence="3 4">
    <name type="scientific">Limnobacter thiooxidans</name>
    <dbReference type="NCBI Taxonomy" id="131080"/>
    <lineage>
        <taxon>Bacteria</taxon>
        <taxon>Pseudomonadati</taxon>
        <taxon>Pseudomonadota</taxon>
        <taxon>Betaproteobacteria</taxon>
        <taxon>Burkholderiales</taxon>
        <taxon>Burkholderiaceae</taxon>
        <taxon>Limnobacter</taxon>
    </lineage>
</organism>
<accession>A0AA86JJG8</accession>
<dbReference type="Pfam" id="PF10135">
    <property type="entry name" value="Rod-binding"/>
    <property type="match status" value="1"/>
</dbReference>
<protein>
    <recommendedName>
        <fullName evidence="2">Flagellar protein FlgJ N-terminal domain-containing protein</fullName>
    </recommendedName>
</protein>
<feature type="compositionally biased region" description="Polar residues" evidence="1">
    <location>
        <begin position="1"/>
        <end position="19"/>
    </location>
</feature>
<dbReference type="EMBL" id="AP028947">
    <property type="protein sequence ID" value="BET25567.1"/>
    <property type="molecule type" value="Genomic_DNA"/>
</dbReference>
<name>A0AA86JJG8_9BURK</name>
<dbReference type="PRINTS" id="PR01002">
    <property type="entry name" value="FLGFLGJ"/>
</dbReference>
<keyword evidence="4" id="KW-1185">Reference proteome</keyword>
<reference evidence="3 4" key="1">
    <citation type="submission" date="2023-10" db="EMBL/GenBank/DDBJ databases">
        <title>Complete Genome Sequence of Limnobacter thiooxidans CS-K2T, Isolated from freshwater lake sediments in Bavaria, Germany.</title>
        <authorList>
            <person name="Naruki M."/>
            <person name="Watanabe A."/>
            <person name="Warashina T."/>
            <person name="Morita T."/>
            <person name="Arakawa K."/>
        </authorList>
    </citation>
    <scope>NUCLEOTIDE SEQUENCE [LARGE SCALE GENOMIC DNA]</scope>
    <source>
        <strain evidence="3 4">CS-K2</strain>
    </source>
</reference>
<dbReference type="KEGG" id="lto:RGQ30_10680"/>
<evidence type="ECO:0000313" key="3">
    <source>
        <dbReference type="EMBL" id="BET25567.1"/>
    </source>
</evidence>
<feature type="compositionally biased region" description="Basic and acidic residues" evidence="1">
    <location>
        <begin position="20"/>
        <end position="35"/>
    </location>
</feature>
<feature type="region of interest" description="Disordered" evidence="1">
    <location>
        <begin position="110"/>
        <end position="137"/>
    </location>
</feature>
<evidence type="ECO:0000256" key="1">
    <source>
        <dbReference type="SAM" id="MobiDB-lite"/>
    </source>
</evidence>
<dbReference type="Proteomes" id="UP001329151">
    <property type="component" value="Chromosome"/>
</dbReference>
<evidence type="ECO:0000313" key="4">
    <source>
        <dbReference type="Proteomes" id="UP001329151"/>
    </source>
</evidence>